<protein>
    <recommendedName>
        <fullName evidence="3">CCHC-type domain-containing protein</fullName>
    </recommendedName>
</protein>
<keyword evidence="5" id="KW-1185">Reference proteome</keyword>
<accession>A0A9W9L0W2</accession>
<gene>
    <name evidence="4" type="ORF">N7515_007622</name>
</gene>
<evidence type="ECO:0000313" key="4">
    <source>
        <dbReference type="EMBL" id="KAJ5131583.1"/>
    </source>
</evidence>
<dbReference type="GO" id="GO:0008270">
    <property type="term" value="F:zinc ion binding"/>
    <property type="evidence" value="ECO:0007669"/>
    <property type="project" value="UniProtKB-KW"/>
</dbReference>
<feature type="compositionally biased region" description="Basic and acidic residues" evidence="2">
    <location>
        <begin position="137"/>
        <end position="146"/>
    </location>
</feature>
<feature type="compositionally biased region" description="Polar residues" evidence="2">
    <location>
        <begin position="121"/>
        <end position="136"/>
    </location>
</feature>
<feature type="domain" description="CCHC-type" evidence="3">
    <location>
        <begin position="82"/>
        <end position="95"/>
    </location>
</feature>
<feature type="region of interest" description="Disordered" evidence="2">
    <location>
        <begin position="96"/>
        <end position="152"/>
    </location>
</feature>
<dbReference type="RefSeq" id="XP_056521962.1">
    <property type="nucleotide sequence ID" value="XM_056668366.1"/>
</dbReference>
<dbReference type="Proteomes" id="UP001149079">
    <property type="component" value="Unassembled WGS sequence"/>
</dbReference>
<keyword evidence="1" id="KW-0862">Zinc</keyword>
<feature type="region of interest" description="Disordered" evidence="2">
    <location>
        <begin position="231"/>
        <end position="317"/>
    </location>
</feature>
<dbReference type="Gene3D" id="4.10.60.10">
    <property type="entry name" value="Zinc finger, CCHC-type"/>
    <property type="match status" value="1"/>
</dbReference>
<dbReference type="Pfam" id="PF00098">
    <property type="entry name" value="zf-CCHC"/>
    <property type="match status" value="1"/>
</dbReference>
<reference evidence="4" key="2">
    <citation type="journal article" date="2023" name="IMA Fungus">
        <title>Comparative genomic study of the Penicillium genus elucidates a diverse pangenome and 15 lateral gene transfer events.</title>
        <authorList>
            <person name="Petersen C."/>
            <person name="Sorensen T."/>
            <person name="Nielsen M.R."/>
            <person name="Sondergaard T.E."/>
            <person name="Sorensen J.L."/>
            <person name="Fitzpatrick D.A."/>
            <person name="Frisvad J.C."/>
            <person name="Nielsen K.L."/>
        </authorList>
    </citation>
    <scope>NUCLEOTIDE SEQUENCE</scope>
    <source>
        <strain evidence="4">IBT 22155</strain>
    </source>
</reference>
<evidence type="ECO:0000256" key="1">
    <source>
        <dbReference type="PROSITE-ProRule" id="PRU00047"/>
    </source>
</evidence>
<dbReference type="InterPro" id="IPR036875">
    <property type="entry name" value="Znf_CCHC_sf"/>
</dbReference>
<keyword evidence="1" id="KW-0863">Zinc-finger</keyword>
<dbReference type="GeneID" id="81407536"/>
<dbReference type="PROSITE" id="PS50158">
    <property type="entry name" value="ZF_CCHC"/>
    <property type="match status" value="1"/>
</dbReference>
<dbReference type="SUPFAM" id="SSF57756">
    <property type="entry name" value="Retrovirus zinc finger-like domains"/>
    <property type="match status" value="1"/>
</dbReference>
<feature type="region of interest" description="Disordered" evidence="2">
    <location>
        <begin position="15"/>
        <end position="62"/>
    </location>
</feature>
<evidence type="ECO:0000313" key="5">
    <source>
        <dbReference type="Proteomes" id="UP001149079"/>
    </source>
</evidence>
<dbReference type="OrthoDB" id="4369586at2759"/>
<feature type="compositionally biased region" description="Low complexity" evidence="2">
    <location>
        <begin position="251"/>
        <end position="269"/>
    </location>
</feature>
<dbReference type="AlphaFoldDB" id="A0A9W9L0W2"/>
<evidence type="ECO:0000259" key="3">
    <source>
        <dbReference type="PROSITE" id="PS50158"/>
    </source>
</evidence>
<reference evidence="4" key="1">
    <citation type="submission" date="2022-11" db="EMBL/GenBank/DDBJ databases">
        <authorList>
            <person name="Petersen C."/>
        </authorList>
    </citation>
    <scope>NUCLEOTIDE SEQUENCE</scope>
    <source>
        <strain evidence="4">IBT 22155</strain>
    </source>
</reference>
<dbReference type="SMART" id="SM00343">
    <property type="entry name" value="ZnF_C2HC"/>
    <property type="match status" value="1"/>
</dbReference>
<evidence type="ECO:0000256" key="2">
    <source>
        <dbReference type="SAM" id="MobiDB-lite"/>
    </source>
</evidence>
<proteinExistence type="predicted"/>
<dbReference type="EMBL" id="JAPQKL010000005">
    <property type="protein sequence ID" value="KAJ5131583.1"/>
    <property type="molecule type" value="Genomic_DNA"/>
</dbReference>
<feature type="compositionally biased region" description="Basic and acidic residues" evidence="2">
    <location>
        <begin position="270"/>
        <end position="281"/>
    </location>
</feature>
<dbReference type="GO" id="GO:0003676">
    <property type="term" value="F:nucleic acid binding"/>
    <property type="evidence" value="ECO:0007669"/>
    <property type="project" value="InterPro"/>
</dbReference>
<feature type="compositionally biased region" description="Basic and acidic residues" evidence="2">
    <location>
        <begin position="289"/>
        <end position="300"/>
    </location>
</feature>
<sequence>MVELAVKFDNRLYERKLQRREQRQGGSNGNAPYRYRRHEGRRGQQRQQPREYSDPYGPRPMELDAARLPAEEEKRRKDNNLCFECGKAGHRARECNNRRNNAKPWARERNNGRNNARPQQLRATQSNEVRPQQLRATQEEHARDSPEGSQAAWTGLSQEQIQSAYEDRAEAIRKVTKGNTADTFADDIEYRGLNSAEHAMEEFPEIDWENIESQGWTQYGPWNTIDSQELSCAPQDADATTPEASTNASGTPETLETPPAIPETTTPEQPHQDPKEFDGRHTTSNAHAKTHDAHAKDMHDTPIMAVEQSSDVTTTTA</sequence>
<name>A0A9W9L0W2_9EURO</name>
<feature type="compositionally biased region" description="Polar residues" evidence="2">
    <location>
        <begin position="307"/>
        <end position="317"/>
    </location>
</feature>
<feature type="compositionally biased region" description="Basic residues" evidence="2">
    <location>
        <begin position="34"/>
        <end position="44"/>
    </location>
</feature>
<keyword evidence="1" id="KW-0479">Metal-binding</keyword>
<comment type="caution">
    <text evidence="4">The sequence shown here is derived from an EMBL/GenBank/DDBJ whole genome shotgun (WGS) entry which is preliminary data.</text>
</comment>
<dbReference type="InterPro" id="IPR001878">
    <property type="entry name" value="Znf_CCHC"/>
</dbReference>
<organism evidence="4 5">
    <name type="scientific">Penicillium bovifimosum</name>
    <dbReference type="NCBI Taxonomy" id="126998"/>
    <lineage>
        <taxon>Eukaryota</taxon>
        <taxon>Fungi</taxon>
        <taxon>Dikarya</taxon>
        <taxon>Ascomycota</taxon>
        <taxon>Pezizomycotina</taxon>
        <taxon>Eurotiomycetes</taxon>
        <taxon>Eurotiomycetidae</taxon>
        <taxon>Eurotiales</taxon>
        <taxon>Aspergillaceae</taxon>
        <taxon>Penicillium</taxon>
    </lineage>
</organism>